<reference evidence="2 3" key="1">
    <citation type="journal article" date="2024" name="BMC Genomics">
        <title>De novo assembly and annotation of Popillia japonica's genome with initial clues to its potential as an invasive pest.</title>
        <authorList>
            <person name="Cucini C."/>
            <person name="Boschi S."/>
            <person name="Funari R."/>
            <person name="Cardaioli E."/>
            <person name="Iannotti N."/>
            <person name="Marturano G."/>
            <person name="Paoli F."/>
            <person name="Bruttini M."/>
            <person name="Carapelli A."/>
            <person name="Frati F."/>
            <person name="Nardi F."/>
        </authorList>
    </citation>
    <scope>NUCLEOTIDE SEQUENCE [LARGE SCALE GENOMIC DNA]</scope>
    <source>
        <strain evidence="2">DMR45628</strain>
    </source>
</reference>
<proteinExistence type="predicted"/>
<comment type="caution">
    <text evidence="2">The sequence shown here is derived from an EMBL/GenBank/DDBJ whole genome shotgun (WGS) entry which is preliminary data.</text>
</comment>
<protein>
    <submittedName>
        <fullName evidence="2">Uncharacterized protein</fullName>
    </submittedName>
</protein>
<evidence type="ECO:0000313" key="2">
    <source>
        <dbReference type="EMBL" id="KAK9717419.1"/>
    </source>
</evidence>
<feature type="region of interest" description="Disordered" evidence="1">
    <location>
        <begin position="180"/>
        <end position="201"/>
    </location>
</feature>
<dbReference type="EMBL" id="JASPKY010000241">
    <property type="protein sequence ID" value="KAK9717419.1"/>
    <property type="molecule type" value="Genomic_DNA"/>
</dbReference>
<organism evidence="2 3">
    <name type="scientific">Popillia japonica</name>
    <name type="common">Japanese beetle</name>
    <dbReference type="NCBI Taxonomy" id="7064"/>
    <lineage>
        <taxon>Eukaryota</taxon>
        <taxon>Metazoa</taxon>
        <taxon>Ecdysozoa</taxon>
        <taxon>Arthropoda</taxon>
        <taxon>Hexapoda</taxon>
        <taxon>Insecta</taxon>
        <taxon>Pterygota</taxon>
        <taxon>Neoptera</taxon>
        <taxon>Endopterygota</taxon>
        <taxon>Coleoptera</taxon>
        <taxon>Polyphaga</taxon>
        <taxon>Scarabaeiformia</taxon>
        <taxon>Scarabaeidae</taxon>
        <taxon>Rutelinae</taxon>
        <taxon>Popillia</taxon>
    </lineage>
</organism>
<keyword evidence="3" id="KW-1185">Reference proteome</keyword>
<accession>A0AAW1KGU3</accession>
<dbReference type="Proteomes" id="UP001458880">
    <property type="component" value="Unassembled WGS sequence"/>
</dbReference>
<evidence type="ECO:0000313" key="3">
    <source>
        <dbReference type="Proteomes" id="UP001458880"/>
    </source>
</evidence>
<gene>
    <name evidence="2" type="ORF">QE152_g23759</name>
</gene>
<feature type="compositionally biased region" description="Basic residues" evidence="1">
    <location>
        <begin position="180"/>
        <end position="191"/>
    </location>
</feature>
<sequence length="201" mass="23364">MNISMNEEPTEITVKHEIKEESYCTEYQIPTISALPKDETNKLVIKEEPMDDDELYPFVKVDVNESFPIKTELSNDDPLIKAEPNETLPFIQTETISAGEIVIKEEPTDEKVVYPSNNAVSKINSRTIRAQMLSKNFLVRVIKSYKIQEITLRCQIRNLWREKHRLQNLLRRRNLLGSKGRKPARKLKANYKKYGSPSRKS</sequence>
<name>A0AAW1KGU3_POPJA</name>
<evidence type="ECO:0000256" key="1">
    <source>
        <dbReference type="SAM" id="MobiDB-lite"/>
    </source>
</evidence>
<dbReference type="AlphaFoldDB" id="A0AAW1KGU3"/>